<evidence type="ECO:0000313" key="2">
    <source>
        <dbReference type="Proteomes" id="UP000616114"/>
    </source>
</evidence>
<gene>
    <name evidence="1" type="ORF">GCM10011333_10930</name>
</gene>
<dbReference type="Proteomes" id="UP000616114">
    <property type="component" value="Unassembled WGS sequence"/>
</dbReference>
<proteinExistence type="predicted"/>
<reference evidence="1" key="2">
    <citation type="submission" date="2020-09" db="EMBL/GenBank/DDBJ databases">
        <authorList>
            <person name="Sun Q."/>
            <person name="Zhou Y."/>
        </authorList>
    </citation>
    <scope>NUCLEOTIDE SEQUENCE</scope>
    <source>
        <strain evidence="1">CGMCC 1.12785</strain>
    </source>
</reference>
<protein>
    <submittedName>
        <fullName evidence="1">Uncharacterized protein</fullName>
    </submittedName>
</protein>
<dbReference type="EMBL" id="BMFY01000004">
    <property type="protein sequence ID" value="GGA10009.1"/>
    <property type="molecule type" value="Genomic_DNA"/>
</dbReference>
<dbReference type="AlphaFoldDB" id="A0A8J2XJX6"/>
<name>A0A8J2XJX6_9MICO</name>
<evidence type="ECO:0000313" key="1">
    <source>
        <dbReference type="EMBL" id="GGA10009.1"/>
    </source>
</evidence>
<comment type="caution">
    <text evidence="1">The sequence shown here is derived from an EMBL/GenBank/DDBJ whole genome shotgun (WGS) entry which is preliminary data.</text>
</comment>
<sequence length="58" mass="6030">MECGETTVERGKPAAVTPGQLSEVGIGDLAVPHDPVEADAGISNVIDPQLVSWVLRFG</sequence>
<reference evidence="1" key="1">
    <citation type="journal article" date="2014" name="Int. J. Syst. Evol. Microbiol.">
        <title>Complete genome sequence of Corynebacterium casei LMG S-19264T (=DSM 44701T), isolated from a smear-ripened cheese.</title>
        <authorList>
            <consortium name="US DOE Joint Genome Institute (JGI-PGF)"/>
            <person name="Walter F."/>
            <person name="Albersmeier A."/>
            <person name="Kalinowski J."/>
            <person name="Ruckert C."/>
        </authorList>
    </citation>
    <scope>NUCLEOTIDE SEQUENCE</scope>
    <source>
        <strain evidence="1">CGMCC 1.12785</strain>
    </source>
</reference>
<organism evidence="1 2">
    <name type="scientific">Sediminivirga luteola</name>
    <dbReference type="NCBI Taxonomy" id="1774748"/>
    <lineage>
        <taxon>Bacteria</taxon>
        <taxon>Bacillati</taxon>
        <taxon>Actinomycetota</taxon>
        <taxon>Actinomycetes</taxon>
        <taxon>Micrococcales</taxon>
        <taxon>Brevibacteriaceae</taxon>
        <taxon>Sediminivirga</taxon>
    </lineage>
</organism>
<keyword evidence="2" id="KW-1185">Reference proteome</keyword>
<accession>A0A8J2XJX6</accession>